<gene>
    <name evidence="9" type="ORF">Y981_06410</name>
</gene>
<evidence type="ECO:0000256" key="4">
    <source>
        <dbReference type="ARBA" id="ARBA00022982"/>
    </source>
</evidence>
<dbReference type="OrthoDB" id="9814063at2"/>
<dbReference type="InterPro" id="IPR002324">
    <property type="entry name" value="Cyt_c_ID"/>
</dbReference>
<feature type="chain" id="PRO_5001581894" evidence="7">
    <location>
        <begin position="23"/>
        <end position="110"/>
    </location>
</feature>
<dbReference type="HOGENOM" id="CLU_133112_1_1_0"/>
<dbReference type="EMBL" id="CP007243">
    <property type="protein sequence ID" value="AIA30537.1"/>
    <property type="molecule type" value="Genomic_DNA"/>
</dbReference>
<dbReference type="InterPro" id="IPR009056">
    <property type="entry name" value="Cyt_c-like_dom"/>
</dbReference>
<comment type="PTM">
    <text evidence="6">Binds 1 heme c group covalently per subunit.</text>
</comment>
<protein>
    <submittedName>
        <fullName evidence="9">Cytochrome c, class I</fullName>
    </submittedName>
</protein>
<dbReference type="GO" id="GO:0005506">
    <property type="term" value="F:iron ion binding"/>
    <property type="evidence" value="ECO:0007669"/>
    <property type="project" value="InterPro"/>
</dbReference>
<organism evidence="9 10">
    <name type="scientific">Leptospirillum ferriphilum YSK</name>
    <dbReference type="NCBI Taxonomy" id="1441628"/>
    <lineage>
        <taxon>Bacteria</taxon>
        <taxon>Pseudomonadati</taxon>
        <taxon>Nitrospirota</taxon>
        <taxon>Nitrospiria</taxon>
        <taxon>Nitrospirales</taxon>
        <taxon>Nitrospiraceae</taxon>
        <taxon>Leptospirillum</taxon>
    </lineage>
</organism>
<dbReference type="PROSITE" id="PS51007">
    <property type="entry name" value="CYTC"/>
    <property type="match status" value="1"/>
</dbReference>
<dbReference type="Proteomes" id="UP000027059">
    <property type="component" value="Chromosome"/>
</dbReference>
<feature type="binding site" description="covalent" evidence="6">
    <location>
        <position position="35"/>
    </location>
    <ligand>
        <name>heme c</name>
        <dbReference type="ChEBI" id="CHEBI:61717"/>
    </ligand>
</feature>
<keyword evidence="5 6" id="KW-0408">Iron</keyword>
<evidence type="ECO:0000313" key="10">
    <source>
        <dbReference type="Proteomes" id="UP000027059"/>
    </source>
</evidence>
<reference evidence="9 10" key="2">
    <citation type="journal article" date="2015" name="Biomed. Res. Int.">
        <title>Effects of Arsenite Resistance on the Growth and Functional Gene Expression of Leptospirillum ferriphilum and Acidithiobacillus thiooxidans in Pure Culture and Coculture.</title>
        <authorList>
            <person name="Jiang H."/>
            <person name="Liang Y."/>
            <person name="Yin H."/>
            <person name="Xiao Y."/>
            <person name="Guo X."/>
            <person name="Xu Y."/>
            <person name="Hu Q."/>
            <person name="Liu H."/>
            <person name="Liu X."/>
        </authorList>
    </citation>
    <scope>NUCLEOTIDE SEQUENCE [LARGE SCALE GENOMIC DNA]</scope>
    <source>
        <strain evidence="9 10">YSK</strain>
    </source>
</reference>
<evidence type="ECO:0000256" key="5">
    <source>
        <dbReference type="ARBA" id="ARBA00023004"/>
    </source>
</evidence>
<keyword evidence="2 6" id="KW-0349">Heme</keyword>
<evidence type="ECO:0000256" key="3">
    <source>
        <dbReference type="ARBA" id="ARBA00022723"/>
    </source>
</evidence>
<dbReference type="InterPro" id="IPR036909">
    <property type="entry name" value="Cyt_c-like_dom_sf"/>
</dbReference>
<dbReference type="KEGG" id="lfp:Y981_06410"/>
<evidence type="ECO:0000259" key="8">
    <source>
        <dbReference type="PROSITE" id="PS51007"/>
    </source>
</evidence>
<dbReference type="Pfam" id="PF00034">
    <property type="entry name" value="Cytochrom_C"/>
    <property type="match status" value="1"/>
</dbReference>
<name>A0A059XZ92_9BACT</name>
<evidence type="ECO:0000256" key="6">
    <source>
        <dbReference type="PIRSR" id="PIRSR602324-1"/>
    </source>
</evidence>
<dbReference type="SUPFAM" id="SSF46626">
    <property type="entry name" value="Cytochrome c"/>
    <property type="match status" value="1"/>
</dbReference>
<keyword evidence="10" id="KW-1185">Reference proteome</keyword>
<dbReference type="AlphaFoldDB" id="A0A059XZ92"/>
<evidence type="ECO:0000256" key="7">
    <source>
        <dbReference type="SAM" id="SignalP"/>
    </source>
</evidence>
<feature type="binding site" description="covalent" evidence="6">
    <location>
        <position position="39"/>
    </location>
    <ligand>
        <name>heme c</name>
        <dbReference type="ChEBI" id="CHEBI:61717"/>
    </ligand>
</feature>
<keyword evidence="1" id="KW-0813">Transport</keyword>
<dbReference type="Gene3D" id="1.10.760.10">
    <property type="entry name" value="Cytochrome c-like domain"/>
    <property type="match status" value="1"/>
</dbReference>
<feature type="signal peptide" evidence="7">
    <location>
        <begin position="1"/>
        <end position="22"/>
    </location>
</feature>
<sequence length="110" mass="11806">MKITRPILPIALLVVLTSPALAAPDVKSLMNQQGCFACHAVDQKMVGPSFKQVADRYRGKKGALSMLAKKIISGGNGHWNDLTGGMMMPPHPDLKPSDAKAIAQWVLSVK</sequence>
<dbReference type="RefSeq" id="WP_014961055.1">
    <property type="nucleotide sequence ID" value="NZ_CP007243.1"/>
</dbReference>
<accession>A0A059XZ92</accession>
<dbReference type="GO" id="GO:0009055">
    <property type="term" value="F:electron transfer activity"/>
    <property type="evidence" value="ECO:0007669"/>
    <property type="project" value="InterPro"/>
</dbReference>
<feature type="domain" description="Cytochrome c" evidence="8">
    <location>
        <begin position="20"/>
        <end position="110"/>
    </location>
</feature>
<evidence type="ECO:0000256" key="2">
    <source>
        <dbReference type="ARBA" id="ARBA00022617"/>
    </source>
</evidence>
<keyword evidence="7" id="KW-0732">Signal</keyword>
<evidence type="ECO:0000313" key="9">
    <source>
        <dbReference type="EMBL" id="AIA30537.1"/>
    </source>
</evidence>
<dbReference type="PRINTS" id="PR00606">
    <property type="entry name" value="CYTCHROMECID"/>
</dbReference>
<keyword evidence="3 6" id="KW-0479">Metal-binding</keyword>
<proteinExistence type="predicted"/>
<dbReference type="GO" id="GO:0020037">
    <property type="term" value="F:heme binding"/>
    <property type="evidence" value="ECO:0007669"/>
    <property type="project" value="InterPro"/>
</dbReference>
<keyword evidence="4" id="KW-0249">Electron transport</keyword>
<reference evidence="10" key="1">
    <citation type="submission" date="2014-02" db="EMBL/GenBank/DDBJ databases">
        <title>Complete genome sequence and comparative genomic analysis of the nitrogen-fixing bacterium Leptospirillum ferriphilum YSK.</title>
        <authorList>
            <person name="Guo X."/>
            <person name="Yin H."/>
            <person name="Liang Y."/>
            <person name="Hu Q."/>
            <person name="Ma L."/>
            <person name="Xiao Y."/>
            <person name="Zhang X."/>
            <person name="Qiu G."/>
            <person name="Liu X."/>
        </authorList>
    </citation>
    <scope>NUCLEOTIDE SEQUENCE [LARGE SCALE GENOMIC DNA]</scope>
    <source>
        <strain evidence="10">YSK</strain>
    </source>
</reference>
<evidence type="ECO:0000256" key="1">
    <source>
        <dbReference type="ARBA" id="ARBA00022448"/>
    </source>
</evidence>
<feature type="binding site" description="covalent" evidence="6">
    <location>
        <position position="88"/>
    </location>
    <ligand>
        <name>heme c</name>
        <dbReference type="ChEBI" id="CHEBI:61717"/>
    </ligand>
</feature>